<sequence length="286" mass="31099">MSTSAALSDVLDIARRLRDVLQGTGHFQDDDILEVLRQREDLYSYVYTQVLNGDEDECGGSPGIHDVLTAGSCSTGSYESGRQHAVVGDGGPLRTRAISSSSSTHDSIVDGELDKQEKRRLKDEGIQARSPARWHSQGPQAAPETSDVESQTQRRAVSWYAELVSTLKNRDAEVVELEESFGTLRQGRASEERLQHPKIDGLHYAPHQTPETLRSAAELSNRACKKKRTPAGTNEKGQPGQPVAAAATAMATEEAHAQLIDRRLRTPAADRQTGLDTSETNADTGV</sequence>
<dbReference type="Proteomes" id="UP000821837">
    <property type="component" value="Chromosome 3"/>
</dbReference>
<feature type="region of interest" description="Disordered" evidence="1">
    <location>
        <begin position="89"/>
        <end position="153"/>
    </location>
</feature>
<evidence type="ECO:0000256" key="1">
    <source>
        <dbReference type="SAM" id="MobiDB-lite"/>
    </source>
</evidence>
<keyword evidence="3" id="KW-1185">Reference proteome</keyword>
<evidence type="ECO:0000313" key="2">
    <source>
        <dbReference type="EMBL" id="KAH7962921.1"/>
    </source>
</evidence>
<accession>A0A9D4Q4J8</accession>
<feature type="compositionally biased region" description="Basic and acidic residues" evidence="1">
    <location>
        <begin position="253"/>
        <end position="264"/>
    </location>
</feature>
<dbReference type="AlphaFoldDB" id="A0A9D4Q4J8"/>
<dbReference type="EMBL" id="JABSTV010001249">
    <property type="protein sequence ID" value="KAH7962921.1"/>
    <property type="molecule type" value="Genomic_DNA"/>
</dbReference>
<gene>
    <name evidence="2" type="ORF">HPB52_018655</name>
</gene>
<reference evidence="2" key="1">
    <citation type="journal article" date="2020" name="Cell">
        <title>Large-Scale Comparative Analyses of Tick Genomes Elucidate Their Genetic Diversity and Vector Capacities.</title>
        <authorList>
            <consortium name="Tick Genome and Microbiome Consortium (TIGMIC)"/>
            <person name="Jia N."/>
            <person name="Wang J."/>
            <person name="Shi W."/>
            <person name="Du L."/>
            <person name="Sun Y."/>
            <person name="Zhan W."/>
            <person name="Jiang J.F."/>
            <person name="Wang Q."/>
            <person name="Zhang B."/>
            <person name="Ji P."/>
            <person name="Bell-Sakyi L."/>
            <person name="Cui X.M."/>
            <person name="Yuan T.T."/>
            <person name="Jiang B.G."/>
            <person name="Yang W.F."/>
            <person name="Lam T.T."/>
            <person name="Chang Q.C."/>
            <person name="Ding S.J."/>
            <person name="Wang X.J."/>
            <person name="Zhu J.G."/>
            <person name="Ruan X.D."/>
            <person name="Zhao L."/>
            <person name="Wei J.T."/>
            <person name="Ye R.Z."/>
            <person name="Que T.C."/>
            <person name="Du C.H."/>
            <person name="Zhou Y.H."/>
            <person name="Cheng J.X."/>
            <person name="Dai P.F."/>
            <person name="Guo W.B."/>
            <person name="Han X.H."/>
            <person name="Huang E.J."/>
            <person name="Li L.F."/>
            <person name="Wei W."/>
            <person name="Gao Y.C."/>
            <person name="Liu J.Z."/>
            <person name="Shao H.Z."/>
            <person name="Wang X."/>
            <person name="Wang C.C."/>
            <person name="Yang T.C."/>
            <person name="Huo Q.B."/>
            <person name="Li W."/>
            <person name="Chen H.Y."/>
            <person name="Chen S.E."/>
            <person name="Zhou L.G."/>
            <person name="Ni X.B."/>
            <person name="Tian J.H."/>
            <person name="Sheng Y."/>
            <person name="Liu T."/>
            <person name="Pan Y.S."/>
            <person name="Xia L.Y."/>
            <person name="Li J."/>
            <person name="Zhao F."/>
            <person name="Cao W.C."/>
        </authorList>
    </citation>
    <scope>NUCLEOTIDE SEQUENCE</scope>
    <source>
        <strain evidence="2">Rsan-2018</strain>
    </source>
</reference>
<feature type="region of interest" description="Disordered" evidence="1">
    <location>
        <begin position="226"/>
        <end position="286"/>
    </location>
</feature>
<organism evidence="2 3">
    <name type="scientific">Rhipicephalus sanguineus</name>
    <name type="common">Brown dog tick</name>
    <name type="synonym">Ixodes sanguineus</name>
    <dbReference type="NCBI Taxonomy" id="34632"/>
    <lineage>
        <taxon>Eukaryota</taxon>
        <taxon>Metazoa</taxon>
        <taxon>Ecdysozoa</taxon>
        <taxon>Arthropoda</taxon>
        <taxon>Chelicerata</taxon>
        <taxon>Arachnida</taxon>
        <taxon>Acari</taxon>
        <taxon>Parasitiformes</taxon>
        <taxon>Ixodida</taxon>
        <taxon>Ixodoidea</taxon>
        <taxon>Ixodidae</taxon>
        <taxon>Rhipicephalinae</taxon>
        <taxon>Rhipicephalus</taxon>
        <taxon>Rhipicephalus</taxon>
    </lineage>
</organism>
<feature type="compositionally biased region" description="Basic and acidic residues" evidence="1">
    <location>
        <begin position="112"/>
        <end position="126"/>
    </location>
</feature>
<name>A0A9D4Q4J8_RHISA</name>
<reference evidence="2" key="2">
    <citation type="submission" date="2021-09" db="EMBL/GenBank/DDBJ databases">
        <authorList>
            <person name="Jia N."/>
            <person name="Wang J."/>
            <person name="Shi W."/>
            <person name="Du L."/>
            <person name="Sun Y."/>
            <person name="Zhan W."/>
            <person name="Jiang J."/>
            <person name="Wang Q."/>
            <person name="Zhang B."/>
            <person name="Ji P."/>
            <person name="Sakyi L.B."/>
            <person name="Cui X."/>
            <person name="Yuan T."/>
            <person name="Jiang B."/>
            <person name="Yang W."/>
            <person name="Lam T.T.-Y."/>
            <person name="Chang Q."/>
            <person name="Ding S."/>
            <person name="Wang X."/>
            <person name="Zhu J."/>
            <person name="Ruan X."/>
            <person name="Zhao L."/>
            <person name="Wei J."/>
            <person name="Que T."/>
            <person name="Du C."/>
            <person name="Cheng J."/>
            <person name="Dai P."/>
            <person name="Han X."/>
            <person name="Huang E."/>
            <person name="Gao Y."/>
            <person name="Liu J."/>
            <person name="Shao H."/>
            <person name="Ye R."/>
            <person name="Li L."/>
            <person name="Wei W."/>
            <person name="Wang X."/>
            <person name="Wang C."/>
            <person name="Huo Q."/>
            <person name="Li W."/>
            <person name="Guo W."/>
            <person name="Chen H."/>
            <person name="Chen S."/>
            <person name="Zhou L."/>
            <person name="Zhou L."/>
            <person name="Ni X."/>
            <person name="Tian J."/>
            <person name="Zhou Y."/>
            <person name="Sheng Y."/>
            <person name="Liu T."/>
            <person name="Pan Y."/>
            <person name="Xia L."/>
            <person name="Li J."/>
            <person name="Zhao F."/>
            <person name="Cao W."/>
        </authorList>
    </citation>
    <scope>NUCLEOTIDE SEQUENCE</scope>
    <source>
        <strain evidence="2">Rsan-2018</strain>
        <tissue evidence="2">Larvae</tissue>
    </source>
</reference>
<feature type="compositionally biased region" description="Polar residues" evidence="1">
    <location>
        <begin position="274"/>
        <end position="286"/>
    </location>
</feature>
<protein>
    <submittedName>
        <fullName evidence="2">Uncharacterized protein</fullName>
    </submittedName>
</protein>
<proteinExistence type="predicted"/>
<comment type="caution">
    <text evidence="2">The sequence shown here is derived from an EMBL/GenBank/DDBJ whole genome shotgun (WGS) entry which is preliminary data.</text>
</comment>
<evidence type="ECO:0000313" key="3">
    <source>
        <dbReference type="Proteomes" id="UP000821837"/>
    </source>
</evidence>